<dbReference type="PROSITE" id="PS50850">
    <property type="entry name" value="MFS"/>
    <property type="match status" value="1"/>
</dbReference>
<keyword evidence="2" id="KW-0813">Transport</keyword>
<keyword evidence="5" id="KW-1133">Transmembrane helix</keyword>
<proteinExistence type="predicted"/>
<dbReference type="InterPro" id="IPR036259">
    <property type="entry name" value="MFS_trans_sf"/>
</dbReference>
<dbReference type="Gene3D" id="1.20.1250.20">
    <property type="entry name" value="MFS general substrate transporter like domains"/>
    <property type="match status" value="2"/>
</dbReference>
<dbReference type="GO" id="GO:0005886">
    <property type="term" value="C:plasma membrane"/>
    <property type="evidence" value="ECO:0007669"/>
    <property type="project" value="UniProtKB-SubCell"/>
</dbReference>
<dbReference type="PANTHER" id="PTHR23517:SF3">
    <property type="entry name" value="INTEGRAL MEMBRANE TRANSPORT PROTEIN"/>
    <property type="match status" value="1"/>
</dbReference>
<dbReference type="InterPro" id="IPR020846">
    <property type="entry name" value="MFS_dom"/>
</dbReference>
<accession>A0A2A5MEY6</accession>
<evidence type="ECO:0000256" key="6">
    <source>
        <dbReference type="ARBA" id="ARBA00023136"/>
    </source>
</evidence>
<organism evidence="7 8">
    <name type="scientific">Klebsiella quasipneumoniae</name>
    <dbReference type="NCBI Taxonomy" id="1463165"/>
    <lineage>
        <taxon>Bacteria</taxon>
        <taxon>Pseudomonadati</taxon>
        <taxon>Pseudomonadota</taxon>
        <taxon>Gammaproteobacteria</taxon>
        <taxon>Enterobacterales</taxon>
        <taxon>Enterobacteriaceae</taxon>
        <taxon>Klebsiella/Raoultella group</taxon>
        <taxon>Klebsiella</taxon>
        <taxon>Klebsiella pneumoniae complex</taxon>
    </lineage>
</organism>
<dbReference type="SUPFAM" id="SSF103473">
    <property type="entry name" value="MFS general substrate transporter"/>
    <property type="match status" value="1"/>
</dbReference>
<evidence type="ECO:0000256" key="1">
    <source>
        <dbReference type="ARBA" id="ARBA00004651"/>
    </source>
</evidence>
<keyword evidence="3" id="KW-1003">Cell membrane</keyword>
<dbReference type="AlphaFoldDB" id="A0A2A5MEY6"/>
<dbReference type="RefSeq" id="WP_096833922.1">
    <property type="nucleotide sequence ID" value="NZ_BILL01000002.1"/>
</dbReference>
<dbReference type="CDD" id="cd17473">
    <property type="entry name" value="MFS_arabinose_efflux_permease_like"/>
    <property type="match status" value="1"/>
</dbReference>
<dbReference type="PANTHER" id="PTHR23517">
    <property type="entry name" value="RESISTANCE PROTEIN MDTM, PUTATIVE-RELATED-RELATED"/>
    <property type="match status" value="1"/>
</dbReference>
<evidence type="ECO:0000256" key="5">
    <source>
        <dbReference type="ARBA" id="ARBA00022989"/>
    </source>
</evidence>
<evidence type="ECO:0000313" key="8">
    <source>
        <dbReference type="Proteomes" id="UP000217648"/>
    </source>
</evidence>
<keyword evidence="4" id="KW-0812">Transmembrane</keyword>
<comment type="subcellular location">
    <subcellularLocation>
        <location evidence="1">Cell membrane</location>
        <topology evidence="1">Multi-pass membrane protein</topology>
    </subcellularLocation>
</comment>
<dbReference type="GO" id="GO:0022857">
    <property type="term" value="F:transmembrane transporter activity"/>
    <property type="evidence" value="ECO:0007669"/>
    <property type="project" value="InterPro"/>
</dbReference>
<dbReference type="InterPro" id="IPR050171">
    <property type="entry name" value="MFS_Transporters"/>
</dbReference>
<name>A0A2A5MEY6_9ENTR</name>
<gene>
    <name evidence="7" type="ORF">CP911_22165</name>
</gene>
<comment type="caution">
    <text evidence="7">The sequence shown here is derived from an EMBL/GenBank/DDBJ whole genome shotgun (WGS) entry which is preliminary data.</text>
</comment>
<dbReference type="InterPro" id="IPR005829">
    <property type="entry name" value="Sugar_transporter_CS"/>
</dbReference>
<evidence type="ECO:0000256" key="3">
    <source>
        <dbReference type="ARBA" id="ARBA00022475"/>
    </source>
</evidence>
<reference evidence="7 8" key="1">
    <citation type="submission" date="2017-09" db="EMBL/GenBank/DDBJ databases">
        <title>Mdr eskape-Ghana.</title>
        <authorList>
            <person name="Agyepong N."/>
            <person name="Janice J."/>
            <person name="Samuelsen O."/>
            <person name="Owusu-Ofori A."/>
            <person name="Sundsfjord A."/>
            <person name="Essack S."/>
            <person name="Pedersen T."/>
        </authorList>
    </citation>
    <scope>NUCLEOTIDE SEQUENCE [LARGE SCALE GENOMIC DNA]</scope>
    <source>
        <strain evidence="7 8">46</strain>
    </source>
</reference>
<dbReference type="EMBL" id="NXHG01000016">
    <property type="protein sequence ID" value="PCM59437.1"/>
    <property type="molecule type" value="Genomic_DNA"/>
</dbReference>
<keyword evidence="6" id="KW-0472">Membrane</keyword>
<evidence type="ECO:0000313" key="7">
    <source>
        <dbReference type="EMBL" id="PCM59437.1"/>
    </source>
</evidence>
<dbReference type="InterPro" id="IPR011701">
    <property type="entry name" value="MFS"/>
</dbReference>
<dbReference type="Pfam" id="PF07690">
    <property type="entry name" value="MFS_1"/>
    <property type="match status" value="1"/>
</dbReference>
<evidence type="ECO:0000256" key="4">
    <source>
        <dbReference type="ARBA" id="ARBA00022692"/>
    </source>
</evidence>
<dbReference type="Proteomes" id="UP000217648">
    <property type="component" value="Unassembled WGS sequence"/>
</dbReference>
<protein>
    <submittedName>
        <fullName evidence="7">MFS transporter</fullName>
    </submittedName>
</protein>
<evidence type="ECO:0000256" key="2">
    <source>
        <dbReference type="ARBA" id="ARBA00022448"/>
    </source>
</evidence>
<sequence length="415" mass="44594">MSHSLNPPHAPQAGAIQGIIIALTAFLPILAIVSLAPAVPTLIQHFAGVPYVETLVPLMLTAPGLVIAIAGPCTGWLADKFGRRKLLLSATLLYGICGTMPLYITSLTGIFCSRLGVGLAEAVVLTIANTMLIDYFDDKQRRFWLTVQGVIGPALAVLVLASSGYLTALRWNGAFMIYFVAILLFLAMYFWMFEPAQAARPQHAAQAVQHNPFPWPRVIALSVLTFVCAIIYYVYTINGANAFHTLQNASPQRIGLIMSLVSLAVPVGSLLFGLVSRRYTPERVLAIMLCLMGIGMLVVGESRTLIAMGIGSAIQQLGAGMAINAMIYWVGSLIPPAYCGRAMGAWSGAFFAGMFVSPIIVGAIRLRAGNDVLSAFLTLGIAALVLAAAIFLYTFSRHSQRLRQHKQASAWQLAK</sequence>
<dbReference type="PROSITE" id="PS00216">
    <property type="entry name" value="SUGAR_TRANSPORT_1"/>
    <property type="match status" value="1"/>
</dbReference>